<dbReference type="AlphaFoldDB" id="A0A0C7N2A1"/>
<keyword evidence="5" id="KW-0812">Transmembrane</keyword>
<reference evidence="7 8" key="1">
    <citation type="submission" date="2014-12" db="EMBL/GenBank/DDBJ databases">
        <authorList>
            <person name="Neuveglise Cecile"/>
        </authorList>
    </citation>
    <scope>NUCLEOTIDE SEQUENCE [LARGE SCALE GENOMIC DNA]</scope>
    <source>
        <strain evidence="7 8">CBS 12615</strain>
    </source>
</reference>
<evidence type="ECO:0000256" key="3">
    <source>
        <dbReference type="ARBA" id="ARBA00022676"/>
    </source>
</evidence>
<dbReference type="OrthoDB" id="439943at2759"/>
<dbReference type="GO" id="GO:0006493">
    <property type="term" value="P:protein O-linked glycosylation"/>
    <property type="evidence" value="ECO:0007669"/>
    <property type="project" value="EnsemblFungi"/>
</dbReference>
<organism evidence="7 8">
    <name type="scientific">Lachancea lanzarotensis</name>
    <dbReference type="NCBI Taxonomy" id="1245769"/>
    <lineage>
        <taxon>Eukaryota</taxon>
        <taxon>Fungi</taxon>
        <taxon>Dikarya</taxon>
        <taxon>Ascomycota</taxon>
        <taxon>Saccharomycotina</taxon>
        <taxon>Saccharomycetes</taxon>
        <taxon>Saccharomycetales</taxon>
        <taxon>Saccharomycetaceae</taxon>
        <taxon>Lachancea</taxon>
    </lineage>
</organism>
<evidence type="ECO:0000256" key="4">
    <source>
        <dbReference type="ARBA" id="ARBA00022679"/>
    </source>
</evidence>
<evidence type="ECO:0000313" key="7">
    <source>
        <dbReference type="EMBL" id="CEP62087.1"/>
    </source>
</evidence>
<dbReference type="GO" id="GO:0006487">
    <property type="term" value="P:protein N-linked glycosylation"/>
    <property type="evidence" value="ECO:0007669"/>
    <property type="project" value="EnsemblFungi"/>
</dbReference>
<evidence type="ECO:0000256" key="1">
    <source>
        <dbReference type="ARBA" id="ARBA00004606"/>
    </source>
</evidence>
<dbReference type="GO" id="GO:0000026">
    <property type="term" value="F:alpha-1,2-mannosyltransferase activity"/>
    <property type="evidence" value="ECO:0007669"/>
    <property type="project" value="EnsemblFungi"/>
</dbReference>
<dbReference type="InterPro" id="IPR029044">
    <property type="entry name" value="Nucleotide-diphossugar_trans"/>
</dbReference>
<dbReference type="SUPFAM" id="SSF53448">
    <property type="entry name" value="Nucleotide-diphospho-sugar transferases"/>
    <property type="match status" value="1"/>
</dbReference>
<dbReference type="HOGENOM" id="CLU_024327_4_1_1"/>
<dbReference type="PANTHER" id="PTHR31121">
    <property type="entry name" value="ALPHA-1,2 MANNOSYLTRANSFERASE KTR1"/>
    <property type="match status" value="1"/>
</dbReference>
<dbReference type="PIRSF" id="PIRSF018153">
    <property type="entry name" value="Glyco_trans_15"/>
    <property type="match status" value="1"/>
</dbReference>
<dbReference type="RefSeq" id="XP_022628317.1">
    <property type="nucleotide sequence ID" value="XM_022772898.1"/>
</dbReference>
<dbReference type="GO" id="GO:0005794">
    <property type="term" value="C:Golgi apparatus"/>
    <property type="evidence" value="ECO:0007669"/>
    <property type="project" value="EnsemblFungi"/>
</dbReference>
<feature type="active site" description="Nucleophile" evidence="6">
    <location>
        <position position="278"/>
    </location>
</feature>
<accession>A0A0C7N2A1</accession>
<sequence length="391" mass="45682">MQLNLKSGTTRAVAAACIIATSLWLLVQGTNIGSGSFSVGGLQTHKIRDASNGYTYRKVKHAKYKGSKEKATFVTLARNEDLYSLLGSIASVEDRFNSKFQYDWVFLNDKEFSEEFKRVTTAMVSGTTKYGLVPAEHWSIPEWIDQDKAAKVREQMREDQIIYGDSLPYRHMCRFESGFFYRHELLADYDWYWRVEPDTRIYCDVDYDIFKFMKDNGKKYAFTISLREYEATIKTLWDTTKEFMEKNPTLLHPNNMLDFLSDDDGASYNLCHFWSNFEVGWLDLWRGPAYSAYFDYLDRAGGFFYERWGDAPVHTIGAALFLDRSEIHHFGDIGYYHVPFHSCPIEESIRLNNRCNCNPDDDFTWRGYSCTSKFYTVSKMEKPRGWQKYAD</sequence>
<keyword evidence="3" id="KW-0328">Glycosyltransferase</keyword>
<evidence type="ECO:0000313" key="8">
    <source>
        <dbReference type="Proteomes" id="UP000054304"/>
    </source>
</evidence>
<keyword evidence="5" id="KW-0735">Signal-anchor</keyword>
<dbReference type="GeneID" id="34685537"/>
<comment type="similarity">
    <text evidence="2">Belongs to the glycosyltransferase 15 family.</text>
</comment>
<protein>
    <submittedName>
        <fullName evidence="7">LALA0S04e07492g1_1</fullName>
    </submittedName>
</protein>
<dbReference type="Pfam" id="PF01793">
    <property type="entry name" value="Glyco_transf_15"/>
    <property type="match status" value="1"/>
</dbReference>
<keyword evidence="4" id="KW-0808">Transferase</keyword>
<evidence type="ECO:0000256" key="6">
    <source>
        <dbReference type="PIRSR" id="PIRSR018153-1"/>
    </source>
</evidence>
<evidence type="ECO:0000256" key="5">
    <source>
        <dbReference type="ARBA" id="ARBA00022968"/>
    </source>
</evidence>
<name>A0A0C7N2A1_9SACH</name>
<evidence type="ECO:0000256" key="2">
    <source>
        <dbReference type="ARBA" id="ARBA00007677"/>
    </source>
</evidence>
<dbReference type="Gene3D" id="3.90.550.10">
    <property type="entry name" value="Spore Coat Polysaccharide Biosynthesis Protein SpsA, Chain A"/>
    <property type="match status" value="1"/>
</dbReference>
<dbReference type="InterPro" id="IPR002685">
    <property type="entry name" value="Glyco_trans_15"/>
</dbReference>
<dbReference type="GO" id="GO:0000032">
    <property type="term" value="P:cell wall mannoprotein biosynthetic process"/>
    <property type="evidence" value="ECO:0007669"/>
    <property type="project" value="TreeGrafter"/>
</dbReference>
<proteinExistence type="inferred from homology"/>
<keyword evidence="8" id="KW-1185">Reference proteome</keyword>
<dbReference type="EMBL" id="LN736363">
    <property type="protein sequence ID" value="CEP62087.1"/>
    <property type="molecule type" value="Genomic_DNA"/>
</dbReference>
<gene>
    <name evidence="7" type="ORF">LALA0_S04e07492g</name>
</gene>
<dbReference type="GO" id="GO:0016020">
    <property type="term" value="C:membrane"/>
    <property type="evidence" value="ECO:0007669"/>
    <property type="project" value="UniProtKB-SubCell"/>
</dbReference>
<comment type="subcellular location">
    <subcellularLocation>
        <location evidence="1">Membrane</location>
        <topology evidence="1">Single-pass type II membrane protein</topology>
    </subcellularLocation>
</comment>
<dbReference type="STRING" id="1245769.A0A0C7N2A1"/>
<dbReference type="PANTHER" id="PTHR31121:SF6">
    <property type="entry name" value="ALPHA-1,2 MANNOSYLTRANSFERASE KTR1"/>
    <property type="match status" value="1"/>
</dbReference>
<dbReference type="Proteomes" id="UP000054304">
    <property type="component" value="Unassembled WGS sequence"/>
</dbReference>
<dbReference type="FunFam" id="3.90.550.10:FF:000051">
    <property type="entry name" value="Alpha-1,2-mannosyltransferase (Ktr4)"/>
    <property type="match status" value="1"/>
</dbReference>